<feature type="non-terminal residue" evidence="2">
    <location>
        <position position="51"/>
    </location>
</feature>
<proteinExistence type="predicted"/>
<accession>A0A849BRY5</accession>
<comment type="caution">
    <text evidence="2">The sequence shown here is derived from an EMBL/GenBank/DDBJ whole genome shotgun (WGS) entry which is preliminary data.</text>
</comment>
<dbReference type="Proteomes" id="UP000555552">
    <property type="component" value="Unassembled WGS sequence"/>
</dbReference>
<reference evidence="2 3" key="1">
    <citation type="submission" date="2020-05" db="EMBL/GenBank/DDBJ databases">
        <title>MicrobeNet Type strains.</title>
        <authorList>
            <person name="Nicholson A.C."/>
        </authorList>
    </citation>
    <scope>NUCLEOTIDE SEQUENCE [LARGE SCALE GENOMIC DNA]</scope>
    <source>
        <strain evidence="2 3">JCM 14547</strain>
    </source>
</reference>
<gene>
    <name evidence="2" type="ORF">HLB09_13835</name>
</gene>
<evidence type="ECO:0000313" key="3">
    <source>
        <dbReference type="Proteomes" id="UP000555552"/>
    </source>
</evidence>
<keyword evidence="3" id="KW-1185">Reference proteome</keyword>
<evidence type="ECO:0000313" key="2">
    <source>
        <dbReference type="EMBL" id="NNH24153.1"/>
    </source>
</evidence>
<sequence>MTGPRPSPSNARRRAPRVKEVAVDAAAPEGARDDPDAWAAARAQQLAERLP</sequence>
<feature type="region of interest" description="Disordered" evidence="1">
    <location>
        <begin position="1"/>
        <end position="51"/>
    </location>
</feature>
<dbReference type="AlphaFoldDB" id="A0A849BRY5"/>
<name>A0A849BRY5_9ACTN</name>
<feature type="compositionally biased region" description="Low complexity" evidence="1">
    <location>
        <begin position="37"/>
        <end position="51"/>
    </location>
</feature>
<protein>
    <submittedName>
        <fullName evidence="2">Uncharacterized protein</fullName>
    </submittedName>
</protein>
<organism evidence="2 3">
    <name type="scientific">Pseudokineococcus marinus</name>
    <dbReference type="NCBI Taxonomy" id="351215"/>
    <lineage>
        <taxon>Bacteria</taxon>
        <taxon>Bacillati</taxon>
        <taxon>Actinomycetota</taxon>
        <taxon>Actinomycetes</taxon>
        <taxon>Kineosporiales</taxon>
        <taxon>Kineosporiaceae</taxon>
        <taxon>Pseudokineococcus</taxon>
    </lineage>
</organism>
<dbReference type="EMBL" id="JABEMA010000270">
    <property type="protein sequence ID" value="NNH24153.1"/>
    <property type="molecule type" value="Genomic_DNA"/>
</dbReference>
<evidence type="ECO:0000256" key="1">
    <source>
        <dbReference type="SAM" id="MobiDB-lite"/>
    </source>
</evidence>